<evidence type="ECO:0000313" key="1">
    <source>
        <dbReference type="EMBL" id="RIB30429.1"/>
    </source>
</evidence>
<sequence>MLYYNQSITTYQSVILYQSIAQDVEFSILYCSIDFVFIGYSCIVHANAALSTNSNLDKYYVRIRFLLIGTVLSLDLLSPSNNGSFTAIRTLPLGGYAVINNASNFNFTLNLYNEDANLSSYNFPLKPITVNSKDAFYVLQNNTVLVAQNETTTSWNILLIDLP</sequence>
<organism evidence="1 2">
    <name type="scientific">Gigaspora rosea</name>
    <dbReference type="NCBI Taxonomy" id="44941"/>
    <lineage>
        <taxon>Eukaryota</taxon>
        <taxon>Fungi</taxon>
        <taxon>Fungi incertae sedis</taxon>
        <taxon>Mucoromycota</taxon>
        <taxon>Glomeromycotina</taxon>
        <taxon>Glomeromycetes</taxon>
        <taxon>Diversisporales</taxon>
        <taxon>Gigasporaceae</taxon>
        <taxon>Gigaspora</taxon>
    </lineage>
</organism>
<dbReference type="OrthoDB" id="2420894at2759"/>
<dbReference type="Proteomes" id="UP000266673">
    <property type="component" value="Unassembled WGS sequence"/>
</dbReference>
<keyword evidence="2" id="KW-1185">Reference proteome</keyword>
<dbReference type="STRING" id="44941.A0A397WA73"/>
<comment type="caution">
    <text evidence="1">The sequence shown here is derived from an EMBL/GenBank/DDBJ whole genome shotgun (WGS) entry which is preliminary data.</text>
</comment>
<reference evidence="1 2" key="1">
    <citation type="submission" date="2018-06" db="EMBL/GenBank/DDBJ databases">
        <title>Comparative genomics reveals the genomic features of Rhizophagus irregularis, R. cerebriforme, R. diaphanum and Gigaspora rosea, and their symbiotic lifestyle signature.</title>
        <authorList>
            <person name="Morin E."/>
            <person name="San Clemente H."/>
            <person name="Chen E.C.H."/>
            <person name="De La Providencia I."/>
            <person name="Hainaut M."/>
            <person name="Kuo A."/>
            <person name="Kohler A."/>
            <person name="Murat C."/>
            <person name="Tang N."/>
            <person name="Roy S."/>
            <person name="Loubradou J."/>
            <person name="Henrissat B."/>
            <person name="Grigoriev I.V."/>
            <person name="Corradi N."/>
            <person name="Roux C."/>
            <person name="Martin F.M."/>
        </authorList>
    </citation>
    <scope>NUCLEOTIDE SEQUENCE [LARGE SCALE GENOMIC DNA]</scope>
    <source>
        <strain evidence="1 2">DAOM 194757</strain>
    </source>
</reference>
<evidence type="ECO:0000313" key="2">
    <source>
        <dbReference type="Proteomes" id="UP000266673"/>
    </source>
</evidence>
<accession>A0A397WA73</accession>
<gene>
    <name evidence="1" type="ORF">C2G38_222159</name>
</gene>
<name>A0A397WA73_9GLOM</name>
<protein>
    <submittedName>
        <fullName evidence="1">Uncharacterized protein</fullName>
    </submittedName>
</protein>
<dbReference type="AlphaFoldDB" id="A0A397WA73"/>
<proteinExistence type="predicted"/>
<dbReference type="EMBL" id="QKWP01000013">
    <property type="protein sequence ID" value="RIB30429.1"/>
    <property type="molecule type" value="Genomic_DNA"/>
</dbReference>